<evidence type="ECO:0000313" key="1">
    <source>
        <dbReference type="EMBL" id="VEL27628.1"/>
    </source>
</evidence>
<reference evidence="1" key="1">
    <citation type="submission" date="2018-11" db="EMBL/GenBank/DDBJ databases">
        <authorList>
            <consortium name="Pathogen Informatics"/>
        </authorList>
    </citation>
    <scope>NUCLEOTIDE SEQUENCE</scope>
</reference>
<dbReference type="AlphaFoldDB" id="A0A448X473"/>
<dbReference type="Proteomes" id="UP000784294">
    <property type="component" value="Unassembled WGS sequence"/>
</dbReference>
<keyword evidence="2" id="KW-1185">Reference proteome</keyword>
<gene>
    <name evidence="1" type="ORF">PXEA_LOCUS21068</name>
</gene>
<accession>A0A448X473</accession>
<organism evidence="1 2">
    <name type="scientific">Protopolystoma xenopodis</name>
    <dbReference type="NCBI Taxonomy" id="117903"/>
    <lineage>
        <taxon>Eukaryota</taxon>
        <taxon>Metazoa</taxon>
        <taxon>Spiralia</taxon>
        <taxon>Lophotrochozoa</taxon>
        <taxon>Platyhelminthes</taxon>
        <taxon>Monogenea</taxon>
        <taxon>Polyopisthocotylea</taxon>
        <taxon>Polystomatidea</taxon>
        <taxon>Polystomatidae</taxon>
        <taxon>Protopolystoma</taxon>
    </lineage>
</organism>
<comment type="caution">
    <text evidence="1">The sequence shown here is derived from an EMBL/GenBank/DDBJ whole genome shotgun (WGS) entry which is preliminary data.</text>
</comment>
<sequence>MLPRPSKISPEDWWRLTRSTGAQHIASVNECHRATGSRSKLVQAEQLLLKQSGLMANFNLMNILLHSNVKSNRINLMHSFSQTK</sequence>
<name>A0A448X473_9PLAT</name>
<evidence type="ECO:0000313" key="2">
    <source>
        <dbReference type="Proteomes" id="UP000784294"/>
    </source>
</evidence>
<dbReference type="EMBL" id="CAAALY010088595">
    <property type="protein sequence ID" value="VEL27628.1"/>
    <property type="molecule type" value="Genomic_DNA"/>
</dbReference>
<protein>
    <submittedName>
        <fullName evidence="1">Uncharacterized protein</fullName>
    </submittedName>
</protein>
<proteinExistence type="predicted"/>